<keyword evidence="1" id="KW-1133">Transmembrane helix</keyword>
<keyword evidence="1" id="KW-0812">Transmembrane</keyword>
<dbReference type="AlphaFoldDB" id="A0A0F9XAL3"/>
<protein>
    <submittedName>
        <fullName evidence="2">Uncharacterized protein</fullName>
    </submittedName>
</protein>
<reference evidence="2" key="1">
    <citation type="journal article" date="2015" name="Nature">
        <title>Complex archaea that bridge the gap between prokaryotes and eukaryotes.</title>
        <authorList>
            <person name="Spang A."/>
            <person name="Saw J.H."/>
            <person name="Jorgensen S.L."/>
            <person name="Zaremba-Niedzwiedzka K."/>
            <person name="Martijn J."/>
            <person name="Lind A.E."/>
            <person name="van Eijk R."/>
            <person name="Schleper C."/>
            <person name="Guy L."/>
            <person name="Ettema T.J."/>
        </authorList>
    </citation>
    <scope>NUCLEOTIDE SEQUENCE</scope>
</reference>
<proteinExistence type="predicted"/>
<sequence>MNLYMRRFIYAFIASAPIAIAAYAFFTPDQKQNSWAEFEALKHSVLESSKENLSSDLILTYAEDLSEITVDGLHVCHQGEVAPADYVDLSELLERIQSKAPTASTFVFEQLAAGEGITDCQYRILWFAASVP</sequence>
<keyword evidence="1" id="KW-0472">Membrane</keyword>
<dbReference type="EMBL" id="LAZR01000066">
    <property type="protein sequence ID" value="KKN96076.1"/>
    <property type="molecule type" value="Genomic_DNA"/>
</dbReference>
<gene>
    <name evidence="2" type="ORF">LCGC14_0170050</name>
</gene>
<organism evidence="2">
    <name type="scientific">marine sediment metagenome</name>
    <dbReference type="NCBI Taxonomy" id="412755"/>
    <lineage>
        <taxon>unclassified sequences</taxon>
        <taxon>metagenomes</taxon>
        <taxon>ecological metagenomes</taxon>
    </lineage>
</organism>
<accession>A0A0F9XAL3</accession>
<evidence type="ECO:0000256" key="1">
    <source>
        <dbReference type="SAM" id="Phobius"/>
    </source>
</evidence>
<evidence type="ECO:0000313" key="2">
    <source>
        <dbReference type="EMBL" id="KKN96076.1"/>
    </source>
</evidence>
<comment type="caution">
    <text evidence="2">The sequence shown here is derived from an EMBL/GenBank/DDBJ whole genome shotgun (WGS) entry which is preliminary data.</text>
</comment>
<name>A0A0F9XAL3_9ZZZZ</name>
<feature type="transmembrane region" description="Helical" evidence="1">
    <location>
        <begin position="7"/>
        <end position="26"/>
    </location>
</feature>